<dbReference type="InterPro" id="IPR019422">
    <property type="entry name" value="7TM_GPCR_serpentine_rcpt_Srh"/>
</dbReference>
<dbReference type="AlphaFoldDB" id="A0AA39M5Y2"/>
<evidence type="ECO:0000256" key="1">
    <source>
        <dbReference type="SAM" id="Phobius"/>
    </source>
</evidence>
<protein>
    <submittedName>
        <fullName evidence="2">Uncharacterized protein</fullName>
    </submittedName>
</protein>
<keyword evidence="1" id="KW-1133">Transmembrane helix</keyword>
<feature type="transmembrane region" description="Helical" evidence="1">
    <location>
        <begin position="12"/>
        <end position="33"/>
    </location>
</feature>
<evidence type="ECO:0000313" key="3">
    <source>
        <dbReference type="Proteomes" id="UP001175271"/>
    </source>
</evidence>
<proteinExistence type="predicted"/>
<feature type="transmembrane region" description="Helical" evidence="1">
    <location>
        <begin position="236"/>
        <end position="260"/>
    </location>
</feature>
<feature type="transmembrane region" description="Helical" evidence="1">
    <location>
        <begin position="92"/>
        <end position="113"/>
    </location>
</feature>
<feature type="transmembrane region" description="Helical" evidence="1">
    <location>
        <begin position="45"/>
        <end position="64"/>
    </location>
</feature>
<sequence>MDVDSFPTIYHRLLDATAFGSILTKLLCIYAIVFHTSKNMKYTSYFLLNEVLWNFSGNLILTFAHPYPMMPALCFRIDGIVGPILKTDEQRMLYFCAAVLTFLNFAVGIVTTFQFRYFTLSTFKHRLSQIPKTWAYVYCIVLHALVSTGFCILVYRWWYPLDGYPKDELPTELENIFCFRPNGTEMIIACSFVFVVELFAVFFWILFTVMCFYELRKQEQHLDKTTLAMQRVVLRNLLILTVPPVLQGGIPLLVAVFFIYNSHLPYARQIVCIAIAIILNLGTTYGIIMLTVFRSYREAVIRMVGVLWNPLKGVVSHSISHQSSSNVVSVIAAHSKK</sequence>
<feature type="transmembrane region" description="Helical" evidence="1">
    <location>
        <begin position="266"/>
        <end position="293"/>
    </location>
</feature>
<keyword evidence="1" id="KW-0472">Membrane</keyword>
<keyword evidence="1" id="KW-0812">Transmembrane</keyword>
<keyword evidence="3" id="KW-1185">Reference proteome</keyword>
<comment type="caution">
    <text evidence="2">The sequence shown here is derived from an EMBL/GenBank/DDBJ whole genome shotgun (WGS) entry which is preliminary data.</text>
</comment>
<dbReference type="Pfam" id="PF10318">
    <property type="entry name" value="7TM_GPCR_Srh"/>
    <property type="match status" value="1"/>
</dbReference>
<reference evidence="2" key="1">
    <citation type="submission" date="2023-06" db="EMBL/GenBank/DDBJ databases">
        <title>Genomic analysis of the entomopathogenic nematode Steinernema hermaphroditum.</title>
        <authorList>
            <person name="Schwarz E.M."/>
            <person name="Heppert J.K."/>
            <person name="Baniya A."/>
            <person name="Schwartz H.T."/>
            <person name="Tan C.-H."/>
            <person name="Antoshechkin I."/>
            <person name="Sternberg P.W."/>
            <person name="Goodrich-Blair H."/>
            <person name="Dillman A.R."/>
        </authorList>
    </citation>
    <scope>NUCLEOTIDE SEQUENCE</scope>
    <source>
        <strain evidence="2">PS9179</strain>
        <tissue evidence="2">Whole animal</tissue>
    </source>
</reference>
<accession>A0AA39M5Y2</accession>
<feature type="transmembrane region" description="Helical" evidence="1">
    <location>
        <begin position="134"/>
        <end position="158"/>
    </location>
</feature>
<dbReference type="Proteomes" id="UP001175271">
    <property type="component" value="Unassembled WGS sequence"/>
</dbReference>
<gene>
    <name evidence="2" type="ORF">QR680_007413</name>
</gene>
<name>A0AA39M5Y2_9BILA</name>
<organism evidence="2 3">
    <name type="scientific">Steinernema hermaphroditum</name>
    <dbReference type="NCBI Taxonomy" id="289476"/>
    <lineage>
        <taxon>Eukaryota</taxon>
        <taxon>Metazoa</taxon>
        <taxon>Ecdysozoa</taxon>
        <taxon>Nematoda</taxon>
        <taxon>Chromadorea</taxon>
        <taxon>Rhabditida</taxon>
        <taxon>Tylenchina</taxon>
        <taxon>Panagrolaimomorpha</taxon>
        <taxon>Strongyloidoidea</taxon>
        <taxon>Steinernematidae</taxon>
        <taxon>Steinernema</taxon>
    </lineage>
</organism>
<evidence type="ECO:0000313" key="2">
    <source>
        <dbReference type="EMBL" id="KAK0422177.1"/>
    </source>
</evidence>
<dbReference type="EMBL" id="JAUCMV010000001">
    <property type="protein sequence ID" value="KAK0422177.1"/>
    <property type="molecule type" value="Genomic_DNA"/>
</dbReference>
<feature type="transmembrane region" description="Helical" evidence="1">
    <location>
        <begin position="186"/>
        <end position="215"/>
    </location>
</feature>